<gene>
    <name evidence="6" type="ORF">LZC95_25725</name>
</gene>
<dbReference type="RefSeq" id="WP_394850845.1">
    <property type="nucleotide sequence ID" value="NZ_CP089982.1"/>
</dbReference>
<sequence>MNEKSNTSLMKRALAALKDAETEISRYRNAVPEPIAIVGAGCRIPGGATSPPAFWRLLEDGFDALREMPPGRRRLFESLGANPPAAGGLLDGIDRFDPSFFSISPREAISLDPAQRLLLEVSVEALEDGGIPLRHLRGSRTGTFMGFAGYSGYGSLSVAQVEMLYAVTGLSVSIAAGRIAYALDLQGPCIALDTACSSSLVAVHLASQSLRSGECNVALAGGVNVIAVTVGSDAMQATGALSSQGGRCRTFDAGADGYVRSEGCGVVVLKRLSDAQKAGDRVLGVIAGSAVSHDGHSNGLTAPNGRAQERLLRDALSAARMRPEDIDYVESHGTGTPLGDPIELEALGQVFARSHDAGRPLMVGSVKTNIGHTEGAAGIVGLLKVLGMFRRGIIPRHLHFEVPSPRVAWDALPISVPRETLPWPRTEGKRRVAGVNAFGFNGTISHAIVTEPPAPTEPSMEGDIEADRPRILPISAKTDSALQSYIASYIEYLDSPVSLDVTERDIAYTASERRDHHEHRLVVLGHDRAEWCDKLRSHLAGERPRGLVRGTAKDARPRVAFVFCGQGPQWAGMGRELVETEPVFRAAWEACYEHIRAAGGPAPSDDRMNQTAVAQPALFALQVSLAALWRSWGVSPDAVVGHSIGEVAAAHVAGALTLEDAARLVVLRGQIMQKATGLGKMLSVALPSASAERLIAEYGPRVSIGASNSPNATVLSGEAAALQTLAAQLGVRGIEAKWLPVEYAFHSAQMEGFGEELRGRLRELSPNETKTVLLMSTARGQAEQGTFFDADYWGQQILKPVLFAACIRDLVQRGYEAFLEMGPHPVLAAAMNETWGAQKKSARALASLRRNEEERPTMLESLGALHCAGYPIDWSKAYPTRGRTISLPTYPWQRQSYWLEGGRPKASSREEHCALEWRASPLVEEPGDGGGGWLIFADSAGRGAALEAHLASQGAICVRVTAGEAYARRGARDYVIDPREPAHFVRLLAEDDVRAALASSSGRSRVVHLWSANAAAAEPSLARIQQAQTLGSISALHLVQALAGTGWAQLPRLWLLTEGAQSVENEAVSVEQAPLWGFGMAVVQEMPELDCRLLDLDAATDIGCLADELLAGGDENRIVLRGAERYVARLVFYVPENPAPSFKSDATYLVTGGLGGLGLEVVKWMAARGARHFALLGRRAPPSDVEQVLEGVRAEGASVATFSVDVADAERLRAVVDEIRTSMPPLSGIIHAAGVPDMTPLAELDAPRLEAIGRAKLDGGWNLHEVSRGLSLDFFVLFSSVASLFGSPGQASYAAANAFLDGLAHYRRARALPALSIHFTAWSDVGMATQVAAHTTRYLATQGMGVLTAAEGIAALEHVFVSPRACVGIVPLSRAKLPKNRFVSELVAPTQAVIRAYSRIANLPREKRFAAIEDTLRGLLAKATRMPKHTLKTTDVLHDLGLDSLIALEVRQSVEEELNVQLVPSDIAAQATVHDLSARVAAKFDALHAGVKDARKAELSDVPAPLTILKSGGPAPRLRLVCFTGRGGCATDFQEWVPVLPEDWELVAVEYPSWDSERFDSNASGHRPLASLTLQVAGALMALPKAPFACLGHSLGALIAYATVVELERHAIEPMCVVLSNPTNSSTIQRTTTREQFRDERFLMTIADLEGVPVHRKTPEARRRFLNAFGEQCAWNFDFDPKWKLSCPIVMATSRGDGKLQDESLDVWRRSGGALTEWTFAGGHDYIRLEFAELASRIVDFIEGISK</sequence>
<evidence type="ECO:0000259" key="4">
    <source>
        <dbReference type="PROSITE" id="PS50075"/>
    </source>
</evidence>
<protein>
    <submittedName>
        <fullName evidence="6">SDR family NAD(P)-dependent oxidoreductase</fullName>
    </submittedName>
</protein>
<dbReference type="Pfam" id="PF16197">
    <property type="entry name" value="KAsynt_C_assoc"/>
    <property type="match status" value="1"/>
</dbReference>
<dbReference type="SUPFAM" id="SSF55048">
    <property type="entry name" value="Probable ACP-binding domain of malonyl-CoA ACP transacylase"/>
    <property type="match status" value="1"/>
</dbReference>
<dbReference type="CDD" id="cd00833">
    <property type="entry name" value="PKS"/>
    <property type="match status" value="1"/>
</dbReference>
<dbReference type="Gene3D" id="3.40.366.10">
    <property type="entry name" value="Malonyl-Coenzyme A Acyl Carrier Protein, domain 2"/>
    <property type="match status" value="1"/>
</dbReference>
<evidence type="ECO:0000313" key="7">
    <source>
        <dbReference type="Proteomes" id="UP001379533"/>
    </source>
</evidence>
<dbReference type="InterPro" id="IPR016035">
    <property type="entry name" value="Acyl_Trfase/lysoPLipase"/>
</dbReference>
<dbReference type="EMBL" id="CP089982">
    <property type="protein sequence ID" value="WXB00202.1"/>
    <property type="molecule type" value="Genomic_DNA"/>
</dbReference>
<dbReference type="InterPro" id="IPR009081">
    <property type="entry name" value="PP-bd_ACP"/>
</dbReference>
<dbReference type="InterPro" id="IPR001227">
    <property type="entry name" value="Ac_transferase_dom_sf"/>
</dbReference>
<evidence type="ECO:0000256" key="1">
    <source>
        <dbReference type="ARBA" id="ARBA00022450"/>
    </source>
</evidence>
<dbReference type="InterPro" id="IPR016036">
    <property type="entry name" value="Malonyl_transacylase_ACP-bd"/>
</dbReference>
<dbReference type="SUPFAM" id="SSF47336">
    <property type="entry name" value="ACP-like"/>
    <property type="match status" value="1"/>
</dbReference>
<dbReference type="Gene3D" id="1.10.1200.10">
    <property type="entry name" value="ACP-like"/>
    <property type="match status" value="1"/>
</dbReference>
<proteinExistence type="predicted"/>
<evidence type="ECO:0000256" key="3">
    <source>
        <dbReference type="ARBA" id="ARBA00022679"/>
    </source>
</evidence>
<dbReference type="Pfam" id="PF00109">
    <property type="entry name" value="ketoacyl-synt"/>
    <property type="match status" value="1"/>
</dbReference>
<dbReference type="InterPro" id="IPR014031">
    <property type="entry name" value="Ketoacyl_synth_C"/>
</dbReference>
<dbReference type="InterPro" id="IPR036291">
    <property type="entry name" value="NAD(P)-bd_dom_sf"/>
</dbReference>
<dbReference type="PANTHER" id="PTHR43775:SF37">
    <property type="entry name" value="SI:DKEY-61P9.11"/>
    <property type="match status" value="1"/>
</dbReference>
<dbReference type="Pfam" id="PF02801">
    <property type="entry name" value="Ketoacyl-synt_C"/>
    <property type="match status" value="1"/>
</dbReference>
<dbReference type="SUPFAM" id="SSF52151">
    <property type="entry name" value="FabD/lysophospholipase-like"/>
    <property type="match status" value="1"/>
</dbReference>
<dbReference type="InterPro" id="IPR036736">
    <property type="entry name" value="ACP-like_sf"/>
</dbReference>
<dbReference type="SMART" id="SM00825">
    <property type="entry name" value="PKS_KS"/>
    <property type="match status" value="1"/>
</dbReference>
<dbReference type="InterPro" id="IPR050091">
    <property type="entry name" value="PKS_NRPS_Biosynth_Enz"/>
</dbReference>
<dbReference type="InterPro" id="IPR020841">
    <property type="entry name" value="PKS_Beta-ketoAc_synthase_dom"/>
</dbReference>
<dbReference type="InterPro" id="IPR014030">
    <property type="entry name" value="Ketoacyl_synth_N"/>
</dbReference>
<dbReference type="InterPro" id="IPR006162">
    <property type="entry name" value="Ppantetheine_attach_site"/>
</dbReference>
<keyword evidence="3" id="KW-0808">Transferase</keyword>
<dbReference type="SMART" id="SM00822">
    <property type="entry name" value="PKS_KR"/>
    <property type="match status" value="1"/>
</dbReference>
<dbReference type="PROSITE" id="PS50075">
    <property type="entry name" value="CARRIER"/>
    <property type="match status" value="1"/>
</dbReference>
<evidence type="ECO:0000313" key="6">
    <source>
        <dbReference type="EMBL" id="WXB00202.1"/>
    </source>
</evidence>
<dbReference type="Gene3D" id="3.30.70.3290">
    <property type="match status" value="1"/>
</dbReference>
<dbReference type="Pfam" id="PF08659">
    <property type="entry name" value="KR"/>
    <property type="match status" value="1"/>
</dbReference>
<dbReference type="InterPro" id="IPR020806">
    <property type="entry name" value="PKS_PP-bd"/>
</dbReference>
<dbReference type="SMART" id="SM01294">
    <property type="entry name" value="PKS_PP_betabranch"/>
    <property type="match status" value="1"/>
</dbReference>
<feature type="domain" description="Ketosynthase family 3 (KS3)" evidence="5">
    <location>
        <begin position="32"/>
        <end position="451"/>
    </location>
</feature>
<dbReference type="InterPro" id="IPR029058">
    <property type="entry name" value="AB_hydrolase_fold"/>
</dbReference>
<dbReference type="InterPro" id="IPR001031">
    <property type="entry name" value="Thioesterase"/>
</dbReference>
<dbReference type="SUPFAM" id="SSF51735">
    <property type="entry name" value="NAD(P)-binding Rossmann-fold domains"/>
    <property type="match status" value="2"/>
</dbReference>
<dbReference type="Proteomes" id="UP001379533">
    <property type="component" value="Chromosome"/>
</dbReference>
<evidence type="ECO:0000256" key="2">
    <source>
        <dbReference type="ARBA" id="ARBA00022553"/>
    </source>
</evidence>
<dbReference type="Gene3D" id="3.40.50.720">
    <property type="entry name" value="NAD(P)-binding Rossmann-like Domain"/>
    <property type="match status" value="1"/>
</dbReference>
<organism evidence="6 7">
    <name type="scientific">Pendulispora brunnea</name>
    <dbReference type="NCBI Taxonomy" id="2905690"/>
    <lineage>
        <taxon>Bacteria</taxon>
        <taxon>Pseudomonadati</taxon>
        <taxon>Myxococcota</taxon>
        <taxon>Myxococcia</taxon>
        <taxon>Myxococcales</taxon>
        <taxon>Sorangiineae</taxon>
        <taxon>Pendulisporaceae</taxon>
        <taxon>Pendulispora</taxon>
    </lineage>
</organism>
<dbReference type="Pfam" id="PF00975">
    <property type="entry name" value="Thioesterase"/>
    <property type="match status" value="1"/>
</dbReference>
<keyword evidence="7" id="KW-1185">Reference proteome</keyword>
<dbReference type="InterPro" id="IPR018201">
    <property type="entry name" value="Ketoacyl_synth_AS"/>
</dbReference>
<name>A0ABZ2KNF4_9BACT</name>
<dbReference type="Pfam" id="PF00698">
    <property type="entry name" value="Acyl_transf_1"/>
    <property type="match status" value="1"/>
</dbReference>
<dbReference type="Gene3D" id="3.40.50.1820">
    <property type="entry name" value="alpha/beta hydrolase"/>
    <property type="match status" value="1"/>
</dbReference>
<dbReference type="PROSITE" id="PS52004">
    <property type="entry name" value="KS3_2"/>
    <property type="match status" value="1"/>
</dbReference>
<reference evidence="6 7" key="1">
    <citation type="submission" date="2021-12" db="EMBL/GenBank/DDBJ databases">
        <title>Discovery of the Pendulisporaceae a myxobacterial family with distinct sporulation behavior and unique specialized metabolism.</title>
        <authorList>
            <person name="Garcia R."/>
            <person name="Popoff A."/>
            <person name="Bader C.D."/>
            <person name="Loehr J."/>
            <person name="Walesch S."/>
            <person name="Walt C."/>
            <person name="Boldt J."/>
            <person name="Bunk B."/>
            <person name="Haeckl F.J.F.P.J."/>
            <person name="Gunesch A.P."/>
            <person name="Birkelbach J."/>
            <person name="Nuebel U."/>
            <person name="Pietschmann T."/>
            <person name="Bach T."/>
            <person name="Mueller R."/>
        </authorList>
    </citation>
    <scope>NUCLEOTIDE SEQUENCE [LARGE SCALE GENOMIC DNA]</scope>
    <source>
        <strain evidence="6 7">MSr12523</strain>
    </source>
</reference>
<dbReference type="PANTHER" id="PTHR43775">
    <property type="entry name" value="FATTY ACID SYNTHASE"/>
    <property type="match status" value="1"/>
</dbReference>
<dbReference type="SMART" id="SM00827">
    <property type="entry name" value="PKS_AT"/>
    <property type="match status" value="1"/>
</dbReference>
<dbReference type="InterPro" id="IPR013968">
    <property type="entry name" value="PKS_KR"/>
</dbReference>
<dbReference type="Pfam" id="PF00550">
    <property type="entry name" value="PP-binding"/>
    <property type="match status" value="1"/>
</dbReference>
<dbReference type="Gene3D" id="3.40.47.10">
    <property type="match status" value="1"/>
</dbReference>
<dbReference type="SUPFAM" id="SSF53901">
    <property type="entry name" value="Thiolase-like"/>
    <property type="match status" value="1"/>
</dbReference>
<dbReference type="PROSITE" id="PS00606">
    <property type="entry name" value="KS3_1"/>
    <property type="match status" value="1"/>
</dbReference>
<dbReference type="InterPro" id="IPR014043">
    <property type="entry name" value="Acyl_transferase_dom"/>
</dbReference>
<dbReference type="PROSITE" id="PS00012">
    <property type="entry name" value="PHOSPHOPANTETHEINE"/>
    <property type="match status" value="1"/>
</dbReference>
<dbReference type="CDD" id="cd08955">
    <property type="entry name" value="KR_2_FAS_SDR_x"/>
    <property type="match status" value="1"/>
</dbReference>
<dbReference type="InterPro" id="IPR032821">
    <property type="entry name" value="PKS_assoc"/>
</dbReference>
<keyword evidence="1" id="KW-0596">Phosphopantetheine</keyword>
<dbReference type="InterPro" id="IPR016039">
    <property type="entry name" value="Thiolase-like"/>
</dbReference>
<dbReference type="InterPro" id="IPR049490">
    <property type="entry name" value="C883_1060-like_KR_N"/>
</dbReference>
<accession>A0ABZ2KNF4</accession>
<keyword evidence="2" id="KW-0597">Phosphoprotein</keyword>
<dbReference type="SUPFAM" id="SSF53474">
    <property type="entry name" value="alpha/beta-Hydrolases"/>
    <property type="match status" value="1"/>
</dbReference>
<dbReference type="SMART" id="SM00823">
    <property type="entry name" value="PKS_PP"/>
    <property type="match status" value="1"/>
</dbReference>
<dbReference type="Pfam" id="PF21394">
    <property type="entry name" value="Beta-ketacyl_N"/>
    <property type="match status" value="1"/>
</dbReference>
<dbReference type="InterPro" id="IPR057326">
    <property type="entry name" value="KR_dom"/>
</dbReference>
<feature type="domain" description="Carrier" evidence="4">
    <location>
        <begin position="1410"/>
        <end position="1484"/>
    </location>
</feature>
<evidence type="ECO:0000259" key="5">
    <source>
        <dbReference type="PROSITE" id="PS52004"/>
    </source>
</evidence>